<reference evidence="1" key="1">
    <citation type="submission" date="2020-04" db="EMBL/GenBank/DDBJ databases">
        <authorList>
            <person name="Alioto T."/>
            <person name="Alioto T."/>
            <person name="Gomez Garrido J."/>
        </authorList>
    </citation>
    <scope>NUCLEOTIDE SEQUENCE</scope>
    <source>
        <strain evidence="1">A484AB</strain>
    </source>
</reference>
<keyword evidence="2" id="KW-1185">Reference proteome</keyword>
<dbReference type="AlphaFoldDB" id="A0A6S7K2I2"/>
<evidence type="ECO:0000313" key="1">
    <source>
        <dbReference type="EMBL" id="CAB4037601.1"/>
    </source>
</evidence>
<name>A0A6S7K2I2_PARCT</name>
<dbReference type="Proteomes" id="UP001152795">
    <property type="component" value="Unassembled WGS sequence"/>
</dbReference>
<comment type="caution">
    <text evidence="1">The sequence shown here is derived from an EMBL/GenBank/DDBJ whole genome shotgun (WGS) entry which is preliminary data.</text>
</comment>
<dbReference type="OrthoDB" id="5976596at2759"/>
<proteinExistence type="predicted"/>
<organism evidence="1 2">
    <name type="scientific">Paramuricea clavata</name>
    <name type="common">Red gorgonian</name>
    <name type="synonym">Violescent sea-whip</name>
    <dbReference type="NCBI Taxonomy" id="317549"/>
    <lineage>
        <taxon>Eukaryota</taxon>
        <taxon>Metazoa</taxon>
        <taxon>Cnidaria</taxon>
        <taxon>Anthozoa</taxon>
        <taxon>Octocorallia</taxon>
        <taxon>Malacalcyonacea</taxon>
        <taxon>Plexauridae</taxon>
        <taxon>Paramuricea</taxon>
    </lineage>
</organism>
<accession>A0A6S7K2I2</accession>
<protein>
    <submittedName>
        <fullName evidence="1">Uncharacterized protein</fullName>
    </submittedName>
</protein>
<sequence>MQKKDQENLEKAKQLMKDAQHMATMQASSNKKEINKKFAAVLHALDLPPNLFEVEEVAPSALMKELNEIIEQKSTVFESEVVSNNRSNVDLVTEASGGRALFGIYHSEYDSPRPAGQPILLAPENVKMLRAGERSQKSFLRFTSKGAATNFFSTIKSTSSNVGAAIKGFGGYYLAEIEGSLGSEVKRASQRTMKSSCTSVSVMQYYSIAMKQFQIEEDKMNLTKPALQLAIDIGKGSDSENKARSFMTLYGSHIPSGVHTLGGIFCSIADAESDTSIETSTFTMAAETRLQNTISGGYFDGAFLVGGSVTGEHSSSSGKKEASHVKKDNATYRFSVEVVGPLASNPVTFAQLLKYKSTWAIIGRGPPEGYIPVWRLLRKQGEEFQSAADMLEKIWKEDEEEKRKLWEDKVKKELEEENKFIKVKEELQRTKEEFLKRVGILFLMLL</sequence>
<gene>
    <name evidence="1" type="ORF">PACLA_8A003505</name>
</gene>
<dbReference type="EMBL" id="CACRXK020023269">
    <property type="protein sequence ID" value="CAB4037601.1"/>
    <property type="molecule type" value="Genomic_DNA"/>
</dbReference>
<evidence type="ECO:0000313" key="2">
    <source>
        <dbReference type="Proteomes" id="UP001152795"/>
    </source>
</evidence>